<evidence type="ECO:0000313" key="5">
    <source>
        <dbReference type="EMBL" id="TXJ35155.1"/>
    </source>
</evidence>
<sequence>MFLCKINNAKVYSSWGFYFTSDNKIIKEVLPYDRILRLSEELGGRFAFYNFRFKKKTDLNVFSLQSIWNVCFGHWIHETLPKLFILKDAGFLDKIDAFILGDGCKTKFHKDSLKIFNLENKKIIYISDQTEIICKNLYLSSFPSETTHYPSKWICDKYQELTKELMKKYEKNKFHKKIYLSRKNVKTRRILNEDELIKMIKPFEYEIIYPEDYSLEEQFCLFYNADKIISVLGSGLTNLVCSKETVAVLGIVPNNRMEDTYKAILEKLGGKYYEYIECDETNFKYHNNRNKNNDFDFYLNIDKFKIIFNEFENI</sequence>
<gene>
    <name evidence="5" type="ORF">EPJ69_00150</name>
</gene>
<comment type="caution">
    <text evidence="5">The sequence shown here is derived from an EMBL/GenBank/DDBJ whole genome shotgun (WGS) entry which is preliminary data.</text>
</comment>
<keyword evidence="3" id="KW-0325">Glycoprotein</keyword>
<dbReference type="PANTHER" id="PTHR20961">
    <property type="entry name" value="GLYCOSYLTRANSFERASE"/>
    <property type="match status" value="1"/>
</dbReference>
<keyword evidence="1" id="KW-0328">Glycosyltransferase</keyword>
<protein>
    <submittedName>
        <fullName evidence="5">Glycosyltransferase family 61 protein</fullName>
    </submittedName>
</protein>
<organism evidence="5 6">
    <name type="scientific">Brachyspira aalborgi</name>
    <dbReference type="NCBI Taxonomy" id="29522"/>
    <lineage>
        <taxon>Bacteria</taxon>
        <taxon>Pseudomonadati</taxon>
        <taxon>Spirochaetota</taxon>
        <taxon>Spirochaetia</taxon>
        <taxon>Brachyspirales</taxon>
        <taxon>Brachyspiraceae</taxon>
        <taxon>Brachyspira</taxon>
    </lineage>
</organism>
<evidence type="ECO:0000256" key="2">
    <source>
        <dbReference type="ARBA" id="ARBA00022679"/>
    </source>
</evidence>
<feature type="domain" description="Glycosyltransferase 61 catalytic" evidence="4">
    <location>
        <begin position="72"/>
        <end position="248"/>
    </location>
</feature>
<dbReference type="AlphaFoldDB" id="A0A5C8EBN0"/>
<evidence type="ECO:0000259" key="4">
    <source>
        <dbReference type="Pfam" id="PF04577"/>
    </source>
</evidence>
<dbReference type="EMBL" id="SAXX01000001">
    <property type="protein sequence ID" value="TXJ35155.1"/>
    <property type="molecule type" value="Genomic_DNA"/>
</dbReference>
<keyword evidence="2 5" id="KW-0808">Transferase</keyword>
<dbReference type="InterPro" id="IPR049625">
    <property type="entry name" value="Glyco_transf_61_cat"/>
</dbReference>
<dbReference type="InterPro" id="IPR007657">
    <property type="entry name" value="Glycosyltransferase_61"/>
</dbReference>
<reference evidence="5 6" key="1">
    <citation type="journal article" date="1992" name="Lakartidningen">
        <title>[Penicillin V and not amoxicillin is the first choice preparation in acute otitis].</title>
        <authorList>
            <person name="Kamme C."/>
            <person name="Lundgren K."/>
            <person name="Prellner K."/>
        </authorList>
    </citation>
    <scope>NUCLEOTIDE SEQUENCE [LARGE SCALE GENOMIC DNA]</scope>
    <source>
        <strain evidence="5 6">PC5538III-lc</strain>
    </source>
</reference>
<dbReference type="Proteomes" id="UP000324707">
    <property type="component" value="Unassembled WGS sequence"/>
</dbReference>
<name>A0A5C8EBN0_9SPIR</name>
<evidence type="ECO:0000256" key="1">
    <source>
        <dbReference type="ARBA" id="ARBA00022676"/>
    </source>
</evidence>
<evidence type="ECO:0000256" key="3">
    <source>
        <dbReference type="ARBA" id="ARBA00023180"/>
    </source>
</evidence>
<proteinExistence type="predicted"/>
<dbReference type="Pfam" id="PF04577">
    <property type="entry name" value="Glyco_transf_61"/>
    <property type="match status" value="1"/>
</dbReference>
<dbReference type="GO" id="GO:0016757">
    <property type="term" value="F:glycosyltransferase activity"/>
    <property type="evidence" value="ECO:0007669"/>
    <property type="project" value="UniProtKB-KW"/>
</dbReference>
<accession>A0A5C8EBN0</accession>
<evidence type="ECO:0000313" key="6">
    <source>
        <dbReference type="Proteomes" id="UP000324707"/>
    </source>
</evidence>